<dbReference type="InterPro" id="IPR012677">
    <property type="entry name" value="Nucleotide-bd_a/b_plait_sf"/>
</dbReference>
<dbReference type="InterPro" id="IPR035979">
    <property type="entry name" value="RBD_domain_sf"/>
</dbReference>
<evidence type="ECO:0000256" key="3">
    <source>
        <dbReference type="ARBA" id="ARBA00022884"/>
    </source>
</evidence>
<keyword evidence="3 6" id="KW-0694">RNA-binding</keyword>
<feature type="domain" description="RRM" evidence="8">
    <location>
        <begin position="193"/>
        <end position="271"/>
    </location>
</feature>
<comment type="subcellular location">
    <subcellularLocation>
        <location evidence="5">Cytoplasm</location>
    </subcellularLocation>
</comment>
<dbReference type="HAMAP" id="MF_03006">
    <property type="entry name" value="eIF3g"/>
    <property type="match status" value="1"/>
</dbReference>
<comment type="similarity">
    <text evidence="5">Belongs to the eIF-3 subunit G family.</text>
</comment>
<dbReference type="Gene3D" id="3.30.70.330">
    <property type="match status" value="1"/>
</dbReference>
<dbReference type="EMBL" id="JBDFQZ010000005">
    <property type="protein sequence ID" value="KAK9727182.1"/>
    <property type="molecule type" value="Genomic_DNA"/>
</dbReference>
<accession>A0AAW1L2I7</accession>
<name>A0AAW1L2I7_SAPOF</name>
<dbReference type="PANTHER" id="PTHR10352">
    <property type="entry name" value="EUKARYOTIC TRANSLATION INITIATION FACTOR 3 SUBUNIT G"/>
    <property type="match status" value="1"/>
</dbReference>
<evidence type="ECO:0000256" key="6">
    <source>
        <dbReference type="PROSITE-ProRule" id="PRU00176"/>
    </source>
</evidence>
<dbReference type="SUPFAM" id="SSF54928">
    <property type="entry name" value="RNA-binding domain, RBD"/>
    <property type="match status" value="1"/>
</dbReference>
<comment type="subunit">
    <text evidence="5">Component of the eukaryotic translation initiation factor 3 (eIF-3) complex.</text>
</comment>
<evidence type="ECO:0000256" key="4">
    <source>
        <dbReference type="ARBA" id="ARBA00022917"/>
    </source>
</evidence>
<keyword evidence="10" id="KW-1185">Reference proteome</keyword>
<dbReference type="GO" id="GO:0016282">
    <property type="term" value="C:eukaryotic 43S preinitiation complex"/>
    <property type="evidence" value="ECO:0007669"/>
    <property type="project" value="UniProtKB-UniRule"/>
</dbReference>
<dbReference type="GO" id="GO:0003743">
    <property type="term" value="F:translation initiation factor activity"/>
    <property type="evidence" value="ECO:0007669"/>
    <property type="project" value="UniProtKB-UniRule"/>
</dbReference>
<evidence type="ECO:0000256" key="5">
    <source>
        <dbReference type="HAMAP-Rule" id="MF_03006"/>
    </source>
</evidence>
<dbReference type="GO" id="GO:0005852">
    <property type="term" value="C:eukaryotic translation initiation factor 3 complex"/>
    <property type="evidence" value="ECO:0007669"/>
    <property type="project" value="UniProtKB-UniRule"/>
</dbReference>
<feature type="region of interest" description="Disordered" evidence="7">
    <location>
        <begin position="151"/>
        <end position="194"/>
    </location>
</feature>
<dbReference type="SMART" id="SM00361">
    <property type="entry name" value="RRM_1"/>
    <property type="match status" value="1"/>
</dbReference>
<dbReference type="InterPro" id="IPR000504">
    <property type="entry name" value="RRM_dom"/>
</dbReference>
<evidence type="ECO:0000313" key="10">
    <source>
        <dbReference type="Proteomes" id="UP001443914"/>
    </source>
</evidence>
<dbReference type="InterPro" id="IPR024675">
    <property type="entry name" value="eIF3g_N"/>
</dbReference>
<reference evidence="9" key="1">
    <citation type="submission" date="2024-03" db="EMBL/GenBank/DDBJ databases">
        <title>WGS assembly of Saponaria officinalis var. Norfolk2.</title>
        <authorList>
            <person name="Jenkins J."/>
            <person name="Shu S."/>
            <person name="Grimwood J."/>
            <person name="Barry K."/>
            <person name="Goodstein D."/>
            <person name="Schmutz J."/>
            <person name="Leebens-Mack J."/>
            <person name="Osbourn A."/>
        </authorList>
    </citation>
    <scope>NUCLEOTIDE SEQUENCE [LARGE SCALE GENOMIC DNA]</scope>
    <source>
        <strain evidence="9">JIC</strain>
    </source>
</reference>
<evidence type="ECO:0000313" key="9">
    <source>
        <dbReference type="EMBL" id="KAK9727182.1"/>
    </source>
</evidence>
<keyword evidence="2 5" id="KW-0396">Initiation factor</keyword>
<dbReference type="Pfam" id="PF00076">
    <property type="entry name" value="RRM_1"/>
    <property type="match status" value="1"/>
</dbReference>
<dbReference type="GO" id="GO:0033290">
    <property type="term" value="C:eukaryotic 48S preinitiation complex"/>
    <property type="evidence" value="ECO:0007669"/>
    <property type="project" value="UniProtKB-UniRule"/>
</dbReference>
<organism evidence="9 10">
    <name type="scientific">Saponaria officinalis</name>
    <name type="common">Common soapwort</name>
    <name type="synonym">Lychnis saponaria</name>
    <dbReference type="NCBI Taxonomy" id="3572"/>
    <lineage>
        <taxon>Eukaryota</taxon>
        <taxon>Viridiplantae</taxon>
        <taxon>Streptophyta</taxon>
        <taxon>Embryophyta</taxon>
        <taxon>Tracheophyta</taxon>
        <taxon>Spermatophyta</taxon>
        <taxon>Magnoliopsida</taxon>
        <taxon>eudicotyledons</taxon>
        <taxon>Gunneridae</taxon>
        <taxon>Pentapetalae</taxon>
        <taxon>Caryophyllales</taxon>
        <taxon>Caryophyllaceae</taxon>
        <taxon>Caryophylleae</taxon>
        <taxon>Saponaria</taxon>
    </lineage>
</organism>
<feature type="compositionally biased region" description="Basic and acidic residues" evidence="7">
    <location>
        <begin position="185"/>
        <end position="194"/>
    </location>
</feature>
<evidence type="ECO:0000256" key="1">
    <source>
        <dbReference type="ARBA" id="ARBA00022490"/>
    </source>
</evidence>
<dbReference type="Proteomes" id="UP001443914">
    <property type="component" value="Unassembled WGS sequence"/>
</dbReference>
<evidence type="ECO:0000256" key="2">
    <source>
        <dbReference type="ARBA" id="ARBA00022540"/>
    </source>
</evidence>
<evidence type="ECO:0000256" key="7">
    <source>
        <dbReference type="SAM" id="MobiDB-lite"/>
    </source>
</evidence>
<keyword evidence="1 5" id="KW-0963">Cytoplasm</keyword>
<dbReference type="CDD" id="cd12408">
    <property type="entry name" value="RRM_eIF3G_like"/>
    <property type="match status" value="1"/>
</dbReference>
<dbReference type="SMART" id="SM00360">
    <property type="entry name" value="RRM"/>
    <property type="match status" value="1"/>
</dbReference>
<protein>
    <recommendedName>
        <fullName evidence="5">Eukaryotic translation initiation factor 3 subunit G</fullName>
        <shortName evidence="5">eIF3g</shortName>
    </recommendedName>
    <alternativeName>
        <fullName evidence="5">Eukaryotic translation initiation factor 3 RNA-binding subunit</fullName>
        <shortName evidence="5">eIF-3 RNA-binding subunit</shortName>
    </alternativeName>
    <alternativeName>
        <fullName evidence="5">Eukaryotic translation initiation factor 3 subunit 4</fullName>
    </alternativeName>
</protein>
<keyword evidence="4 5" id="KW-0648">Protein biosynthesis</keyword>
<dbReference type="InterPro" id="IPR034240">
    <property type="entry name" value="eIF3G_RRM"/>
</dbReference>
<dbReference type="PIRSF" id="PIRSF037949">
    <property type="entry name" value="Transl_init_eIF-3_RNA-bind"/>
    <property type="match status" value="1"/>
</dbReference>
<dbReference type="AlphaFoldDB" id="A0AAW1L2I7"/>
<dbReference type="InterPro" id="IPR017334">
    <property type="entry name" value="eIF3_g"/>
</dbReference>
<comment type="function">
    <text evidence="5">RNA-binding component of the eukaryotic translation initiation factor 3 (eIF-3) complex, which is involved in protein synthesis of a specialized repertoire of mRNAs and, together with other initiation factors, stimulates binding of mRNA and methionyl-tRNAi to the 40S ribosome. The eIF-3 complex specifically targets and initiates translation of a subset of mRNAs involved in cell proliferation. This subunit can bind 18S rRNA.</text>
</comment>
<dbReference type="PROSITE" id="PS50102">
    <property type="entry name" value="RRM"/>
    <property type="match status" value="1"/>
</dbReference>
<proteinExistence type="inferred from homology"/>
<dbReference type="GO" id="GO:0003723">
    <property type="term" value="F:RNA binding"/>
    <property type="evidence" value="ECO:0007669"/>
    <property type="project" value="UniProtKB-UniRule"/>
</dbReference>
<dbReference type="Pfam" id="PF12353">
    <property type="entry name" value="eIF3g"/>
    <property type="match status" value="1"/>
</dbReference>
<dbReference type="InterPro" id="IPR003954">
    <property type="entry name" value="RRM_euk-type"/>
</dbReference>
<feature type="compositionally biased region" description="Polar residues" evidence="7">
    <location>
        <begin position="151"/>
        <end position="173"/>
    </location>
</feature>
<comment type="caution">
    <text evidence="9">The sequence shown here is derived from an EMBL/GenBank/DDBJ whole genome shotgun (WGS) entry which is preliminary data.</text>
</comment>
<sequence>MTMCKAKRWGDIEDDDDEVEKTCLLPPKQVNGPGANGVKTTTEYKFDDQGRKVKTTTKTRVVVKTVSKTALERRSWAKFGDAVNDNAFSGATVSAEEIKLERPGDNKEKGAKTIPENPTTDNAIRICRNCHRKGDHWTAFCPYKDLVQSSTGVSNNNHSSVGDSAAATSTTSKKYVPPRPTSTTDPRRRNDDNTVRVNNLSEDAQEADLHELFEAFGRVTRTFVATDRSTKMSKGYGFVTFARREDAQKAILKLDGYGYDNLILKVEWSKPKS</sequence>
<dbReference type="GO" id="GO:0001732">
    <property type="term" value="P:formation of cytoplasmic translation initiation complex"/>
    <property type="evidence" value="ECO:0007669"/>
    <property type="project" value="UniProtKB-UniRule"/>
</dbReference>
<evidence type="ECO:0000259" key="8">
    <source>
        <dbReference type="PROSITE" id="PS50102"/>
    </source>
</evidence>
<gene>
    <name evidence="9" type="ORF">RND81_05G264100</name>
</gene>